<dbReference type="PANTHER" id="PTHR11108">
    <property type="entry name" value="FERROCHELATASE"/>
    <property type="match status" value="1"/>
</dbReference>
<evidence type="ECO:0000256" key="6">
    <source>
        <dbReference type="ARBA" id="ARBA00024536"/>
    </source>
</evidence>
<evidence type="ECO:0000256" key="7">
    <source>
        <dbReference type="HAMAP-Rule" id="MF_00323"/>
    </source>
</evidence>
<dbReference type="CDD" id="cd03411">
    <property type="entry name" value="Ferrochelatase_N"/>
    <property type="match status" value="1"/>
</dbReference>
<keyword evidence="10" id="KW-1185">Reference proteome</keyword>
<dbReference type="InterPro" id="IPR033659">
    <property type="entry name" value="Ferrochelatase_N"/>
</dbReference>
<keyword evidence="7" id="KW-0963">Cytoplasm</keyword>
<keyword evidence="7" id="KW-0479">Metal-binding</keyword>
<gene>
    <name evidence="7" type="primary">cpfC</name>
    <name evidence="9" type="ORF">GCM10009838_05840</name>
</gene>
<evidence type="ECO:0000256" key="2">
    <source>
        <dbReference type="ARBA" id="ARBA00023004"/>
    </source>
</evidence>
<comment type="similarity">
    <text evidence="7 8">Belongs to the ferrochelatase family.</text>
</comment>
<dbReference type="SUPFAM" id="SSF53800">
    <property type="entry name" value="Chelatase"/>
    <property type="match status" value="1"/>
</dbReference>
<comment type="pathway">
    <text evidence="1 7">Porphyrin-containing compound metabolism; protoheme biosynthesis.</text>
</comment>
<dbReference type="RefSeq" id="WP_344655314.1">
    <property type="nucleotide sequence ID" value="NZ_BAAAQM010000002.1"/>
</dbReference>
<feature type="binding site" evidence="7">
    <location>
        <position position="56"/>
    </location>
    <ligand>
        <name>Fe-coproporphyrin III</name>
        <dbReference type="ChEBI" id="CHEBI:68438"/>
    </ligand>
</feature>
<dbReference type="HAMAP" id="MF_00323">
    <property type="entry name" value="Ferrochelatase"/>
    <property type="match status" value="1"/>
</dbReference>
<keyword evidence="2 7" id="KW-0408">Iron</keyword>
<evidence type="ECO:0000256" key="8">
    <source>
        <dbReference type="RuleBase" id="RU004185"/>
    </source>
</evidence>
<evidence type="ECO:0000313" key="10">
    <source>
        <dbReference type="Proteomes" id="UP001499854"/>
    </source>
</evidence>
<keyword evidence="3 7" id="KW-0350">Heme biosynthesis</keyword>
<feature type="binding site" evidence="7">
    <location>
        <position position="125"/>
    </location>
    <ligand>
        <name>Fe-coproporphyrin III</name>
        <dbReference type="ChEBI" id="CHEBI:68438"/>
    </ligand>
</feature>
<comment type="caution">
    <text evidence="9">The sequence shown here is derived from an EMBL/GenBank/DDBJ whole genome shotgun (WGS) entry which is preliminary data.</text>
</comment>
<keyword evidence="5 7" id="KW-0627">Porphyrin biosynthesis</keyword>
<dbReference type="Gene3D" id="3.40.50.1400">
    <property type="match status" value="2"/>
</dbReference>
<protein>
    <recommendedName>
        <fullName evidence="7">Coproporphyrin III ferrochelatase</fullName>
        <ecNumber evidence="7">4.99.1.9</ecNumber>
    </recommendedName>
</protein>
<comment type="subcellular location">
    <subcellularLocation>
        <location evidence="7">Cytoplasm</location>
    </subcellularLocation>
</comment>
<dbReference type="NCBIfam" id="NF000689">
    <property type="entry name" value="PRK00035.2-1"/>
    <property type="match status" value="1"/>
</dbReference>
<dbReference type="EC" id="4.99.1.9" evidence="7"/>
<comment type="catalytic activity">
    <reaction evidence="6">
        <text>Fe-coproporphyrin III + 2 H(+) = coproporphyrin III + Fe(2+)</text>
        <dbReference type="Rhea" id="RHEA:49572"/>
        <dbReference type="ChEBI" id="CHEBI:15378"/>
        <dbReference type="ChEBI" id="CHEBI:29033"/>
        <dbReference type="ChEBI" id="CHEBI:68438"/>
        <dbReference type="ChEBI" id="CHEBI:131725"/>
        <dbReference type="EC" id="4.99.1.9"/>
    </reaction>
    <physiologicalReaction direction="right-to-left" evidence="6">
        <dbReference type="Rhea" id="RHEA:49574"/>
    </physiologicalReaction>
</comment>
<proteinExistence type="inferred from homology"/>
<dbReference type="NCBIfam" id="TIGR00109">
    <property type="entry name" value="hemH"/>
    <property type="match status" value="1"/>
</dbReference>
<organism evidence="9 10">
    <name type="scientific">Catenulispora subtropica</name>
    <dbReference type="NCBI Taxonomy" id="450798"/>
    <lineage>
        <taxon>Bacteria</taxon>
        <taxon>Bacillati</taxon>
        <taxon>Actinomycetota</taxon>
        <taxon>Actinomycetes</taxon>
        <taxon>Catenulisporales</taxon>
        <taxon>Catenulisporaceae</taxon>
        <taxon>Catenulispora</taxon>
    </lineage>
</organism>
<sequence length="363" mass="38773">MPDTAPYDALLLVSFGGPEGPDDVVPFLENVTRGRGIPPERLKEVGAHYFQFGGVSPINGQCRDLIAALRQDFADTGVKLPIYWGNRNWTPFLADTLAEMEADGVRRALAVFTSAYSSYSGCRQYREDLAAALAKSGTAIQIDKIRPYFNDPGFVEPMADAVAAAVAGLPEPARIGPRLVFVTHSLPRDYAETSGPGGGAYVAQHLEVARLVAEGVSRRTGLVLPHELVFCSRSGSPRTPWLEPDVNDHLREIKAQGATGVVLAPIGFVSDHMEVVYDLDVQAAETAQEIGLPIARAATVGTDPRFVGALRRLVIERAAVARGEIEGGALSGVVGRLRPFPDVCPLNCCPNPRAPLPAVAGED</sequence>
<accession>A0ABN2QJ71</accession>
<feature type="binding site" evidence="7">
    <location>
        <position position="274"/>
    </location>
    <ligand>
        <name>Fe(2+)</name>
        <dbReference type="ChEBI" id="CHEBI:29033"/>
    </ligand>
</feature>
<dbReference type="InterPro" id="IPR001015">
    <property type="entry name" value="Ferrochelatase"/>
</dbReference>
<evidence type="ECO:0000313" key="9">
    <source>
        <dbReference type="EMBL" id="GAA1953390.1"/>
    </source>
</evidence>
<feature type="binding site" evidence="7">
    <location>
        <position position="184"/>
    </location>
    <ligand>
        <name>Fe(2+)</name>
        <dbReference type="ChEBI" id="CHEBI:29033"/>
    </ligand>
</feature>
<comment type="function">
    <text evidence="7">Involved in coproporphyrin-dependent heme b biosynthesis. Catalyzes the insertion of ferrous iron into coproporphyrin III to form Fe-coproporphyrin III.</text>
</comment>
<comment type="caution">
    <text evidence="7">Lacks conserved residue(s) required for the propagation of feature annotation.</text>
</comment>
<evidence type="ECO:0000256" key="4">
    <source>
        <dbReference type="ARBA" id="ARBA00023239"/>
    </source>
</evidence>
<evidence type="ECO:0000256" key="5">
    <source>
        <dbReference type="ARBA" id="ARBA00023244"/>
    </source>
</evidence>
<dbReference type="PANTHER" id="PTHR11108:SF1">
    <property type="entry name" value="FERROCHELATASE, MITOCHONDRIAL"/>
    <property type="match status" value="1"/>
</dbReference>
<dbReference type="Pfam" id="PF00762">
    <property type="entry name" value="Ferrochelatase"/>
    <property type="match status" value="1"/>
</dbReference>
<keyword evidence="4 7" id="KW-0456">Lyase</keyword>
<evidence type="ECO:0000256" key="1">
    <source>
        <dbReference type="ARBA" id="ARBA00004744"/>
    </source>
</evidence>
<evidence type="ECO:0000256" key="3">
    <source>
        <dbReference type="ARBA" id="ARBA00023133"/>
    </source>
</evidence>
<dbReference type="EMBL" id="BAAAQM010000002">
    <property type="protein sequence ID" value="GAA1953390.1"/>
    <property type="molecule type" value="Genomic_DNA"/>
</dbReference>
<reference evidence="9 10" key="1">
    <citation type="journal article" date="2019" name="Int. J. Syst. Evol. Microbiol.">
        <title>The Global Catalogue of Microorganisms (GCM) 10K type strain sequencing project: providing services to taxonomists for standard genome sequencing and annotation.</title>
        <authorList>
            <consortium name="The Broad Institute Genomics Platform"/>
            <consortium name="The Broad Institute Genome Sequencing Center for Infectious Disease"/>
            <person name="Wu L."/>
            <person name="Ma J."/>
        </authorList>
    </citation>
    <scope>NUCLEOTIDE SEQUENCE [LARGE SCALE GENOMIC DNA]</scope>
    <source>
        <strain evidence="9 10">JCM 16013</strain>
    </source>
</reference>
<name>A0ABN2QJ71_9ACTN</name>
<dbReference type="InterPro" id="IPR033644">
    <property type="entry name" value="Ferrochelatase_C"/>
</dbReference>
<dbReference type="CDD" id="cd00419">
    <property type="entry name" value="Ferrochelatase_C"/>
    <property type="match status" value="1"/>
</dbReference>
<dbReference type="Proteomes" id="UP001499854">
    <property type="component" value="Unassembled WGS sequence"/>
</dbReference>